<dbReference type="SMART" id="SM00100">
    <property type="entry name" value="cNMP"/>
    <property type="match status" value="1"/>
</dbReference>
<protein>
    <submittedName>
        <fullName evidence="6">Crp/Fnr family transcriptional regulator</fullName>
    </submittedName>
</protein>
<proteinExistence type="predicted"/>
<evidence type="ECO:0000256" key="3">
    <source>
        <dbReference type="ARBA" id="ARBA00023163"/>
    </source>
</evidence>
<keyword evidence="3" id="KW-0804">Transcription</keyword>
<dbReference type="GO" id="GO:0003700">
    <property type="term" value="F:DNA-binding transcription factor activity"/>
    <property type="evidence" value="ECO:0007669"/>
    <property type="project" value="TreeGrafter"/>
</dbReference>
<dbReference type="CDD" id="cd00092">
    <property type="entry name" value="HTH_CRP"/>
    <property type="match status" value="1"/>
</dbReference>
<feature type="domain" description="HTH crp-type" evidence="5">
    <location>
        <begin position="188"/>
        <end position="258"/>
    </location>
</feature>
<dbReference type="GO" id="GO:0005829">
    <property type="term" value="C:cytosol"/>
    <property type="evidence" value="ECO:0007669"/>
    <property type="project" value="TreeGrafter"/>
</dbReference>
<evidence type="ECO:0000256" key="1">
    <source>
        <dbReference type="ARBA" id="ARBA00023015"/>
    </source>
</evidence>
<dbReference type="InterPro" id="IPR050397">
    <property type="entry name" value="Env_Response_Regulators"/>
</dbReference>
<dbReference type="CDD" id="cd00038">
    <property type="entry name" value="CAP_ED"/>
    <property type="match status" value="1"/>
</dbReference>
<dbReference type="InterPro" id="IPR036390">
    <property type="entry name" value="WH_DNA-bd_sf"/>
</dbReference>
<reference evidence="6 7" key="1">
    <citation type="submission" date="2018-09" db="EMBL/GenBank/DDBJ databases">
        <authorList>
            <person name="Postec A."/>
        </authorList>
    </citation>
    <scope>NUCLEOTIDE SEQUENCE [LARGE SCALE GENOMIC DNA]</scope>
    <source>
        <strain evidence="6">70B-A</strain>
    </source>
</reference>
<evidence type="ECO:0000259" key="5">
    <source>
        <dbReference type="PROSITE" id="PS51063"/>
    </source>
</evidence>
<dbReference type="PROSITE" id="PS51063">
    <property type="entry name" value="HTH_CRP_2"/>
    <property type="match status" value="1"/>
</dbReference>
<dbReference type="InterPro" id="IPR000595">
    <property type="entry name" value="cNMP-bd_dom"/>
</dbReference>
<evidence type="ECO:0000259" key="4">
    <source>
        <dbReference type="PROSITE" id="PS50042"/>
    </source>
</evidence>
<dbReference type="SMART" id="SM00419">
    <property type="entry name" value="HTH_CRP"/>
    <property type="match status" value="1"/>
</dbReference>
<dbReference type="EMBL" id="LR130778">
    <property type="protein sequence ID" value="VDN47182.1"/>
    <property type="molecule type" value="Genomic_DNA"/>
</dbReference>
<gene>
    <name evidence="6" type="ORF">PATL70BA_1300</name>
</gene>
<organism evidence="6 7">
    <name type="scientific">Petrocella atlantisensis</name>
    <dbReference type="NCBI Taxonomy" id="2173034"/>
    <lineage>
        <taxon>Bacteria</taxon>
        <taxon>Bacillati</taxon>
        <taxon>Bacillota</taxon>
        <taxon>Clostridia</taxon>
        <taxon>Lachnospirales</taxon>
        <taxon>Vallitaleaceae</taxon>
        <taxon>Petrocella</taxon>
    </lineage>
</organism>
<dbReference type="Pfam" id="PF00027">
    <property type="entry name" value="cNMP_binding"/>
    <property type="match status" value="1"/>
</dbReference>
<evidence type="ECO:0000313" key="7">
    <source>
        <dbReference type="Proteomes" id="UP000279029"/>
    </source>
</evidence>
<evidence type="ECO:0000256" key="2">
    <source>
        <dbReference type="ARBA" id="ARBA00023125"/>
    </source>
</evidence>
<dbReference type="Gene3D" id="1.10.10.10">
    <property type="entry name" value="Winged helix-like DNA-binding domain superfamily/Winged helix DNA-binding domain"/>
    <property type="match status" value="1"/>
</dbReference>
<dbReference type="InterPro" id="IPR036388">
    <property type="entry name" value="WH-like_DNA-bd_sf"/>
</dbReference>
<dbReference type="KEGG" id="cbar:PATL70BA_1300"/>
<dbReference type="GO" id="GO:0003677">
    <property type="term" value="F:DNA binding"/>
    <property type="evidence" value="ECO:0007669"/>
    <property type="project" value="UniProtKB-KW"/>
</dbReference>
<dbReference type="InterPro" id="IPR014710">
    <property type="entry name" value="RmlC-like_jellyroll"/>
</dbReference>
<dbReference type="PRINTS" id="PR00034">
    <property type="entry name" value="HTHCRP"/>
</dbReference>
<dbReference type="InterPro" id="IPR012318">
    <property type="entry name" value="HTH_CRP"/>
</dbReference>
<dbReference type="Gene3D" id="2.60.120.10">
    <property type="entry name" value="Jelly Rolls"/>
    <property type="match status" value="1"/>
</dbReference>
<keyword evidence="2" id="KW-0238">DNA-binding</keyword>
<dbReference type="SUPFAM" id="SSF51206">
    <property type="entry name" value="cAMP-binding domain-like"/>
    <property type="match status" value="1"/>
</dbReference>
<dbReference type="AlphaFoldDB" id="A0A3P7RWZ6"/>
<dbReference type="SUPFAM" id="SSF46785">
    <property type="entry name" value="Winged helix' DNA-binding domain"/>
    <property type="match status" value="1"/>
</dbReference>
<dbReference type="PANTHER" id="PTHR24567:SF26">
    <property type="entry name" value="REGULATORY PROTEIN YEIL"/>
    <property type="match status" value="1"/>
</dbReference>
<keyword evidence="1" id="KW-0805">Transcription regulation</keyword>
<sequence>MREYERGIQMKKKDLMHEIKNQYIEKQGYHDVTHTHHQGHESASHASCITVVPIFNHLEGEQMEEIMKVTKSTSFKKGEVIYREGDISDLLYIVSKGKIRIYRLSESGKEQLVRILNPGDFTGELALFRESIQEAYAEAMSDTDVCMISRNDLQEFLLKYPTISLKILSEFSNRLETSEKQTTRFATEKVDTRLALFLAECMESGDAPTEIELPMSKKDLASYLGTTPETISRKLADLENEGYIKQKSGRKIEILDLDGLLLV</sequence>
<keyword evidence="7" id="KW-1185">Reference proteome</keyword>
<dbReference type="InterPro" id="IPR018490">
    <property type="entry name" value="cNMP-bd_dom_sf"/>
</dbReference>
<accession>A0A3P7RWZ6</accession>
<dbReference type="PANTHER" id="PTHR24567">
    <property type="entry name" value="CRP FAMILY TRANSCRIPTIONAL REGULATORY PROTEIN"/>
    <property type="match status" value="1"/>
</dbReference>
<dbReference type="Pfam" id="PF13545">
    <property type="entry name" value="HTH_Crp_2"/>
    <property type="match status" value="1"/>
</dbReference>
<feature type="domain" description="Cyclic nucleotide-binding" evidence="4">
    <location>
        <begin position="54"/>
        <end position="174"/>
    </location>
</feature>
<dbReference type="Proteomes" id="UP000279029">
    <property type="component" value="Chromosome"/>
</dbReference>
<dbReference type="PROSITE" id="PS50042">
    <property type="entry name" value="CNMP_BINDING_3"/>
    <property type="match status" value="1"/>
</dbReference>
<name>A0A3P7RWZ6_9FIRM</name>
<evidence type="ECO:0000313" key="6">
    <source>
        <dbReference type="EMBL" id="VDN47182.1"/>
    </source>
</evidence>